<dbReference type="Proteomes" id="UP001303889">
    <property type="component" value="Unassembled WGS sequence"/>
</dbReference>
<feature type="region of interest" description="Disordered" evidence="1">
    <location>
        <begin position="127"/>
        <end position="312"/>
    </location>
</feature>
<feature type="compositionally biased region" description="Basic and acidic residues" evidence="1">
    <location>
        <begin position="173"/>
        <end position="183"/>
    </location>
</feature>
<name>A0AAN6RUL9_9PEZI</name>
<comment type="caution">
    <text evidence="2">The sequence shown here is derived from an EMBL/GenBank/DDBJ whole genome shotgun (WGS) entry which is preliminary data.</text>
</comment>
<feature type="compositionally biased region" description="Low complexity" evidence="1">
    <location>
        <begin position="134"/>
        <end position="151"/>
    </location>
</feature>
<proteinExistence type="predicted"/>
<evidence type="ECO:0000313" key="2">
    <source>
        <dbReference type="EMBL" id="KAK3903349.1"/>
    </source>
</evidence>
<reference evidence="2" key="1">
    <citation type="journal article" date="2023" name="Mol. Phylogenet. Evol.">
        <title>Genome-scale phylogeny and comparative genomics of the fungal order Sordariales.</title>
        <authorList>
            <person name="Hensen N."/>
            <person name="Bonometti L."/>
            <person name="Westerberg I."/>
            <person name="Brannstrom I.O."/>
            <person name="Guillou S."/>
            <person name="Cros-Aarteil S."/>
            <person name="Calhoun S."/>
            <person name="Haridas S."/>
            <person name="Kuo A."/>
            <person name="Mondo S."/>
            <person name="Pangilinan J."/>
            <person name="Riley R."/>
            <person name="LaButti K."/>
            <person name="Andreopoulos B."/>
            <person name="Lipzen A."/>
            <person name="Chen C."/>
            <person name="Yan M."/>
            <person name="Daum C."/>
            <person name="Ng V."/>
            <person name="Clum A."/>
            <person name="Steindorff A."/>
            <person name="Ohm R.A."/>
            <person name="Martin F."/>
            <person name="Silar P."/>
            <person name="Natvig D.O."/>
            <person name="Lalanne C."/>
            <person name="Gautier V."/>
            <person name="Ament-Velasquez S.L."/>
            <person name="Kruys A."/>
            <person name="Hutchinson M.I."/>
            <person name="Powell A.J."/>
            <person name="Barry K."/>
            <person name="Miller A.N."/>
            <person name="Grigoriev I.V."/>
            <person name="Debuchy R."/>
            <person name="Gladieux P."/>
            <person name="Hiltunen Thoren M."/>
            <person name="Johannesson H."/>
        </authorList>
    </citation>
    <scope>NUCLEOTIDE SEQUENCE</scope>
    <source>
        <strain evidence="2">CBS 103.79</strain>
    </source>
</reference>
<evidence type="ECO:0000256" key="1">
    <source>
        <dbReference type="SAM" id="MobiDB-lite"/>
    </source>
</evidence>
<evidence type="ECO:0000313" key="3">
    <source>
        <dbReference type="Proteomes" id="UP001303889"/>
    </source>
</evidence>
<feature type="compositionally biased region" description="Pro residues" evidence="1">
    <location>
        <begin position="215"/>
        <end position="226"/>
    </location>
</feature>
<accession>A0AAN6RUL9</accession>
<protein>
    <submittedName>
        <fullName evidence="2">Uncharacterized protein</fullName>
    </submittedName>
</protein>
<feature type="compositionally biased region" description="Polar residues" evidence="1">
    <location>
        <begin position="258"/>
        <end position="273"/>
    </location>
</feature>
<gene>
    <name evidence="2" type="ORF">C8A05DRAFT_43408</name>
</gene>
<keyword evidence="3" id="KW-1185">Reference proteome</keyword>
<feature type="compositionally biased region" description="Low complexity" evidence="1">
    <location>
        <begin position="244"/>
        <end position="257"/>
    </location>
</feature>
<feature type="compositionally biased region" description="Basic and acidic residues" evidence="1">
    <location>
        <begin position="192"/>
        <end position="209"/>
    </location>
</feature>
<organism evidence="2 3">
    <name type="scientific">Staphylotrichum tortipilum</name>
    <dbReference type="NCBI Taxonomy" id="2831512"/>
    <lineage>
        <taxon>Eukaryota</taxon>
        <taxon>Fungi</taxon>
        <taxon>Dikarya</taxon>
        <taxon>Ascomycota</taxon>
        <taxon>Pezizomycotina</taxon>
        <taxon>Sordariomycetes</taxon>
        <taxon>Sordariomycetidae</taxon>
        <taxon>Sordariales</taxon>
        <taxon>Chaetomiaceae</taxon>
        <taxon>Staphylotrichum</taxon>
    </lineage>
</organism>
<reference evidence="2" key="2">
    <citation type="submission" date="2023-05" db="EMBL/GenBank/DDBJ databases">
        <authorList>
            <consortium name="Lawrence Berkeley National Laboratory"/>
            <person name="Steindorff A."/>
            <person name="Hensen N."/>
            <person name="Bonometti L."/>
            <person name="Westerberg I."/>
            <person name="Brannstrom I.O."/>
            <person name="Guillou S."/>
            <person name="Cros-Aarteil S."/>
            <person name="Calhoun S."/>
            <person name="Haridas S."/>
            <person name="Kuo A."/>
            <person name="Mondo S."/>
            <person name="Pangilinan J."/>
            <person name="Riley R."/>
            <person name="Labutti K."/>
            <person name="Andreopoulos B."/>
            <person name="Lipzen A."/>
            <person name="Chen C."/>
            <person name="Yanf M."/>
            <person name="Daum C."/>
            <person name="Ng V."/>
            <person name="Clum A."/>
            <person name="Ohm R."/>
            <person name="Martin F."/>
            <person name="Silar P."/>
            <person name="Natvig D."/>
            <person name="Lalanne C."/>
            <person name="Gautier V."/>
            <person name="Ament-Velasquez S.L."/>
            <person name="Kruys A."/>
            <person name="Hutchinson M.I."/>
            <person name="Powell A.J."/>
            <person name="Barry K."/>
            <person name="Miller A.N."/>
            <person name="Grigoriev I.V."/>
            <person name="Debuchy R."/>
            <person name="Gladieux P."/>
            <person name="Thoren M.H."/>
            <person name="Johannesson H."/>
        </authorList>
    </citation>
    <scope>NUCLEOTIDE SEQUENCE</scope>
    <source>
        <strain evidence="2">CBS 103.79</strain>
    </source>
</reference>
<dbReference type="EMBL" id="MU855454">
    <property type="protein sequence ID" value="KAK3903349.1"/>
    <property type="molecule type" value="Genomic_DNA"/>
</dbReference>
<sequence>MAFGASIRALLDTYANCVSLLKAFRRSSHEDPDPRLRDHSYLRKALKSDRSLVKRAYSSKLFESGSRFKQGDARAIKALDRILKRLKNAIAGLLRTSDKMDDLNLDYGSLMSLSNASRQDAIKTIDGLSRRLKSPTSASVISSSTVKTSTPNKAQSRRKRKQPPDAGASHSKPKQEARRDKSPSKKSSASAKDSKAASKEHTSKAETEKLRKRAPAPPHPPKPPSTPHKTRPSRAATGVAGGDTHSPTTPKTSKTATEPQNRVSMLSFSSDSTKLGEIPQRKWQRSEMVRYSSTSTDLDDDGGDSTGYGVRPMFPLRPYTVEVKERRFLGWFSSRRRET</sequence>
<dbReference type="AlphaFoldDB" id="A0AAN6RUL9"/>